<dbReference type="Proteomes" id="UP000004810">
    <property type="component" value="Unassembled WGS sequence"/>
</dbReference>
<feature type="non-terminal residue" evidence="1">
    <location>
        <position position="1"/>
    </location>
</feature>
<comment type="caution">
    <text evidence="1">The sequence shown here is derived from an EMBL/GenBank/DDBJ whole genome shotgun (WGS) entry which is preliminary data.</text>
</comment>
<name>J9ERQ2_WUCBA</name>
<dbReference type="AlphaFoldDB" id="J9ERQ2"/>
<protein>
    <submittedName>
        <fullName evidence="1">Uncharacterized protein</fullName>
    </submittedName>
</protein>
<evidence type="ECO:0000313" key="2">
    <source>
        <dbReference type="Proteomes" id="UP000004810"/>
    </source>
</evidence>
<evidence type="ECO:0000313" key="1">
    <source>
        <dbReference type="EMBL" id="EJW85206.1"/>
    </source>
</evidence>
<accession>J9ERQ2</accession>
<organism evidence="1 2">
    <name type="scientific">Wuchereria bancrofti</name>
    <dbReference type="NCBI Taxonomy" id="6293"/>
    <lineage>
        <taxon>Eukaryota</taxon>
        <taxon>Metazoa</taxon>
        <taxon>Ecdysozoa</taxon>
        <taxon>Nematoda</taxon>
        <taxon>Chromadorea</taxon>
        <taxon>Rhabditida</taxon>
        <taxon>Spirurina</taxon>
        <taxon>Spiruromorpha</taxon>
        <taxon>Filarioidea</taxon>
        <taxon>Onchocercidae</taxon>
        <taxon>Wuchereria</taxon>
    </lineage>
</organism>
<sequence>LRLRLFCGLCLDDRGSIGSSVPLPLLLASSPIIEVEAREVTLMAGGSNVAGQ</sequence>
<dbReference type="EMBL" id="ADBV01001262">
    <property type="protein sequence ID" value="EJW85206.1"/>
    <property type="molecule type" value="Genomic_DNA"/>
</dbReference>
<gene>
    <name evidence="1" type="ORF">WUBG_03883</name>
</gene>
<reference evidence="2" key="1">
    <citation type="submission" date="2012-08" db="EMBL/GenBank/DDBJ databases">
        <title>The Genome Sequence of Wuchereria bancrofti.</title>
        <authorList>
            <person name="Nutman T.B."/>
            <person name="Fink D.L."/>
            <person name="Russ C."/>
            <person name="Young S."/>
            <person name="Zeng Q."/>
            <person name="Koehrsen M."/>
            <person name="Alvarado L."/>
            <person name="Berlin A."/>
            <person name="Chapman S.B."/>
            <person name="Chen Z."/>
            <person name="Freedman E."/>
            <person name="Gellesch M."/>
            <person name="Goldberg J."/>
            <person name="Griggs A."/>
            <person name="Gujja S."/>
            <person name="Heilman E.R."/>
            <person name="Heiman D."/>
            <person name="Hepburn T."/>
            <person name="Howarth C."/>
            <person name="Jen D."/>
            <person name="Larson L."/>
            <person name="Lewis B."/>
            <person name="Mehta T."/>
            <person name="Park D."/>
            <person name="Pearson M."/>
            <person name="Roberts A."/>
            <person name="Saif S."/>
            <person name="Shea T."/>
            <person name="Shenoy N."/>
            <person name="Sisk P."/>
            <person name="Stolte C."/>
            <person name="Sykes S."/>
            <person name="Walk T."/>
            <person name="White J."/>
            <person name="Yandava C."/>
            <person name="Haas B."/>
            <person name="Henn M.R."/>
            <person name="Nusbaum C."/>
            <person name="Birren B."/>
        </authorList>
    </citation>
    <scope>NUCLEOTIDE SEQUENCE [LARGE SCALE GENOMIC DNA]</scope>
    <source>
        <strain evidence="2">NA</strain>
    </source>
</reference>
<proteinExistence type="predicted"/>